<keyword evidence="3" id="KW-1185">Reference proteome</keyword>
<evidence type="ECO:0000259" key="1">
    <source>
        <dbReference type="PROSITE" id="PS51186"/>
    </source>
</evidence>
<dbReference type="InterPro" id="IPR000182">
    <property type="entry name" value="GNAT_dom"/>
</dbReference>
<dbReference type="Gene3D" id="3.40.630.30">
    <property type="match status" value="1"/>
</dbReference>
<dbReference type="SUPFAM" id="SSF55729">
    <property type="entry name" value="Acyl-CoA N-acyltransferases (Nat)"/>
    <property type="match status" value="1"/>
</dbReference>
<dbReference type="InterPro" id="IPR016181">
    <property type="entry name" value="Acyl_CoA_acyltransferase"/>
</dbReference>
<dbReference type="PANTHER" id="PTHR43415">
    <property type="entry name" value="SPERMIDINE N(1)-ACETYLTRANSFERASE"/>
    <property type="match status" value="1"/>
</dbReference>
<evidence type="ECO:0000313" key="3">
    <source>
        <dbReference type="Proteomes" id="UP000629025"/>
    </source>
</evidence>
<evidence type="ECO:0000313" key="2">
    <source>
        <dbReference type="EMBL" id="GGC07624.1"/>
    </source>
</evidence>
<dbReference type="PROSITE" id="PS51186">
    <property type="entry name" value="GNAT"/>
    <property type="match status" value="1"/>
</dbReference>
<proteinExistence type="predicted"/>
<reference evidence="3" key="1">
    <citation type="journal article" date="2019" name="Int. J. Syst. Evol. Microbiol.">
        <title>The Global Catalogue of Microorganisms (GCM) 10K type strain sequencing project: providing services to taxonomists for standard genome sequencing and annotation.</title>
        <authorList>
            <consortium name="The Broad Institute Genomics Platform"/>
            <consortium name="The Broad Institute Genome Sequencing Center for Infectious Disease"/>
            <person name="Wu L."/>
            <person name="Ma J."/>
        </authorList>
    </citation>
    <scope>NUCLEOTIDE SEQUENCE [LARGE SCALE GENOMIC DNA]</scope>
    <source>
        <strain evidence="3">CGMCC 1.15341</strain>
    </source>
</reference>
<dbReference type="PANTHER" id="PTHR43415:SF3">
    <property type="entry name" value="GNAT-FAMILY ACETYLTRANSFERASE"/>
    <property type="match status" value="1"/>
</dbReference>
<dbReference type="EMBL" id="BMIJ01000008">
    <property type="protein sequence ID" value="GGC07624.1"/>
    <property type="molecule type" value="Genomic_DNA"/>
</dbReference>
<sequence>MRPIKFERYGIRLESLDKNDIEMVRQWRNDPKISSLMLNQEYISSEMQQLWFERIRRAEDQCYMLAYFKGEPIGAASLIAIDPEAGSCEPGLYVYVDKYRNNIVPFCMAFALNDLAFEVFGMNRLYANVLDGNDAALRFNETMGYQRCSSDIKGVSRFRLEHEAYLAARDKIARFIRY</sequence>
<feature type="domain" description="N-acetyltransferase" evidence="1">
    <location>
        <begin position="11"/>
        <end position="165"/>
    </location>
</feature>
<dbReference type="Proteomes" id="UP000629025">
    <property type="component" value="Unassembled WGS sequence"/>
</dbReference>
<dbReference type="RefSeq" id="WP_188751136.1">
    <property type="nucleotide sequence ID" value="NZ_BMIJ01000008.1"/>
</dbReference>
<name>A0ABQ1KTV4_9GAMM</name>
<protein>
    <recommendedName>
        <fullName evidence="1">N-acetyltransferase domain-containing protein</fullName>
    </recommendedName>
</protein>
<dbReference type="Pfam" id="PF13302">
    <property type="entry name" value="Acetyltransf_3"/>
    <property type="match status" value="1"/>
</dbReference>
<organism evidence="2 3">
    <name type="scientific">Marinobacterium zhoushanense</name>
    <dbReference type="NCBI Taxonomy" id="1679163"/>
    <lineage>
        <taxon>Bacteria</taxon>
        <taxon>Pseudomonadati</taxon>
        <taxon>Pseudomonadota</taxon>
        <taxon>Gammaproteobacteria</taxon>
        <taxon>Oceanospirillales</taxon>
        <taxon>Oceanospirillaceae</taxon>
        <taxon>Marinobacterium</taxon>
    </lineage>
</organism>
<comment type="caution">
    <text evidence="2">The sequence shown here is derived from an EMBL/GenBank/DDBJ whole genome shotgun (WGS) entry which is preliminary data.</text>
</comment>
<gene>
    <name evidence="2" type="ORF">GCM10011352_37370</name>
</gene>
<accession>A0ABQ1KTV4</accession>